<organism evidence="4 5">
    <name type="scientific">Agrococcus casei LMG 22410</name>
    <dbReference type="NCBI Taxonomy" id="1255656"/>
    <lineage>
        <taxon>Bacteria</taxon>
        <taxon>Bacillati</taxon>
        <taxon>Actinomycetota</taxon>
        <taxon>Actinomycetes</taxon>
        <taxon>Micrococcales</taxon>
        <taxon>Microbacteriaceae</taxon>
        <taxon>Agrococcus</taxon>
    </lineage>
</organism>
<proteinExistence type="predicted"/>
<dbReference type="CDD" id="cd05830">
    <property type="entry name" value="Sortase_E"/>
    <property type="match status" value="1"/>
</dbReference>
<protein>
    <submittedName>
        <fullName evidence="4">Membrane protein</fullName>
    </submittedName>
</protein>
<evidence type="ECO:0000313" key="5">
    <source>
        <dbReference type="Proteomes" id="UP000195787"/>
    </source>
</evidence>
<dbReference type="EMBL" id="FUHU01000003">
    <property type="protein sequence ID" value="SJM45743.1"/>
    <property type="molecule type" value="Genomic_DNA"/>
</dbReference>
<gene>
    <name evidence="4" type="ORF">CZ674_00110</name>
</gene>
<accession>A0A1R4EPZ2</accession>
<evidence type="ECO:0000256" key="2">
    <source>
        <dbReference type="PIRSR" id="PIRSR605754-1"/>
    </source>
</evidence>
<feature type="active site" description="Proton donor/acceptor" evidence="2">
    <location>
        <position position="141"/>
    </location>
</feature>
<keyword evidence="3" id="KW-0812">Transmembrane</keyword>
<evidence type="ECO:0000256" key="3">
    <source>
        <dbReference type="SAM" id="Phobius"/>
    </source>
</evidence>
<keyword evidence="3" id="KW-1133">Transmembrane helix</keyword>
<dbReference type="NCBIfam" id="NF033747">
    <property type="entry name" value="class_E_sortase"/>
    <property type="match status" value="1"/>
</dbReference>
<dbReference type="InterPro" id="IPR053465">
    <property type="entry name" value="Sortase_Class_E"/>
</dbReference>
<dbReference type="Gene3D" id="2.40.260.10">
    <property type="entry name" value="Sortase"/>
    <property type="match status" value="1"/>
</dbReference>
<feature type="transmembrane region" description="Helical" evidence="3">
    <location>
        <begin position="20"/>
        <end position="40"/>
    </location>
</feature>
<keyword evidence="1" id="KW-0378">Hydrolase</keyword>
<name>A0A1R4EPZ2_9MICO</name>
<evidence type="ECO:0000256" key="1">
    <source>
        <dbReference type="ARBA" id="ARBA00022801"/>
    </source>
</evidence>
<dbReference type="RefSeq" id="WP_086989835.1">
    <property type="nucleotide sequence ID" value="NZ_FUHU01000003.1"/>
</dbReference>
<evidence type="ECO:0000313" key="4">
    <source>
        <dbReference type="EMBL" id="SJM45743.1"/>
    </source>
</evidence>
<dbReference type="Proteomes" id="UP000195787">
    <property type="component" value="Unassembled WGS sequence"/>
</dbReference>
<dbReference type="InterPro" id="IPR005754">
    <property type="entry name" value="Sortase"/>
</dbReference>
<dbReference type="Pfam" id="PF04203">
    <property type="entry name" value="Sortase"/>
    <property type="match status" value="1"/>
</dbReference>
<dbReference type="GO" id="GO:0016787">
    <property type="term" value="F:hydrolase activity"/>
    <property type="evidence" value="ECO:0007669"/>
    <property type="project" value="UniProtKB-KW"/>
</dbReference>
<sequence length="247" mass="27061">MRARHSKPRPRRHATFASVLGELLLTAGVLIGGFVGWQLGFSDAIMGNQQQAAASEFAQSLGDEKVAEEGTELRTDEPPRETAVGALENYAVMYIPRFGDFQRTIGETTSPLVIDSLEQGLARYETGALAGELGNFAIAGHRNGLGGPFTELDQLRIGDRIYIKTPEAWYVYEFRNTEYVPPTQVDVVAPVPDMPELDADDRYITLTTCNPDWSPEGRLIAFGVFVGWQPIEDGMPVELAEALEGNA</sequence>
<dbReference type="InterPro" id="IPR023365">
    <property type="entry name" value="Sortase_dom-sf"/>
</dbReference>
<feature type="active site" description="Acyl-thioester intermediate" evidence="2">
    <location>
        <position position="209"/>
    </location>
</feature>
<dbReference type="SUPFAM" id="SSF63817">
    <property type="entry name" value="Sortase"/>
    <property type="match status" value="1"/>
</dbReference>
<dbReference type="AlphaFoldDB" id="A0A1R4EPZ2"/>
<dbReference type="OrthoDB" id="5242879at2"/>
<dbReference type="InterPro" id="IPR042003">
    <property type="entry name" value="Sortase_E"/>
</dbReference>
<keyword evidence="3" id="KW-0472">Membrane</keyword>
<keyword evidence="5" id="KW-1185">Reference proteome</keyword>
<dbReference type="NCBIfam" id="TIGR01076">
    <property type="entry name" value="sortase_fam"/>
    <property type="match status" value="1"/>
</dbReference>
<dbReference type="GeneID" id="303171611"/>
<reference evidence="4 5" key="1">
    <citation type="submission" date="2017-02" db="EMBL/GenBank/DDBJ databases">
        <authorList>
            <person name="Peterson S.W."/>
        </authorList>
    </citation>
    <scope>NUCLEOTIDE SEQUENCE [LARGE SCALE GENOMIC DNA]</scope>
    <source>
        <strain evidence="4 5">LMG 22410</strain>
    </source>
</reference>